<dbReference type="AlphaFoldDB" id="B7FXG8"/>
<name>B7FXG8_PHATC</name>
<organism evidence="3 4">
    <name type="scientific">Phaeodactylum tricornutum (strain CCAP 1055/1)</name>
    <dbReference type="NCBI Taxonomy" id="556484"/>
    <lineage>
        <taxon>Eukaryota</taxon>
        <taxon>Sar</taxon>
        <taxon>Stramenopiles</taxon>
        <taxon>Ochrophyta</taxon>
        <taxon>Bacillariophyta</taxon>
        <taxon>Bacillariophyceae</taxon>
        <taxon>Bacillariophycidae</taxon>
        <taxon>Naviculales</taxon>
        <taxon>Phaeodactylaceae</taxon>
        <taxon>Phaeodactylum</taxon>
    </lineage>
</organism>
<dbReference type="PROSITE" id="PS50250">
    <property type="entry name" value="PCI"/>
    <property type="match status" value="1"/>
</dbReference>
<dbReference type="STRING" id="556484.B7FXG8"/>
<evidence type="ECO:0000313" key="3">
    <source>
        <dbReference type="EMBL" id="EEC49378.1"/>
    </source>
</evidence>
<dbReference type="RefSeq" id="XP_002179555.1">
    <property type="nucleotide sequence ID" value="XM_002179519.1"/>
</dbReference>
<dbReference type="GO" id="GO:0008541">
    <property type="term" value="C:proteasome regulatory particle, lid subcomplex"/>
    <property type="evidence" value="ECO:0007669"/>
    <property type="project" value="TreeGrafter"/>
</dbReference>
<keyword evidence="4" id="KW-1185">Reference proteome</keyword>
<dbReference type="InterPro" id="IPR054179">
    <property type="entry name" value="PSD13_N"/>
</dbReference>
<dbReference type="eggNOG" id="KOG2908">
    <property type="taxonomic scope" value="Eukaryota"/>
</dbReference>
<keyword evidence="1 3" id="KW-0647">Proteasome</keyword>
<dbReference type="GO" id="GO:0005634">
    <property type="term" value="C:nucleus"/>
    <property type="evidence" value="ECO:0007669"/>
    <property type="project" value="TreeGrafter"/>
</dbReference>
<dbReference type="GO" id="GO:0005829">
    <property type="term" value="C:cytosol"/>
    <property type="evidence" value="ECO:0007669"/>
    <property type="project" value="TreeGrafter"/>
</dbReference>
<dbReference type="InParanoid" id="B7FXG8"/>
<feature type="domain" description="PCI" evidence="2">
    <location>
        <begin position="187"/>
        <end position="371"/>
    </location>
</feature>
<dbReference type="PaxDb" id="2850-Phatr35065"/>
<dbReference type="EMBL" id="CM000609">
    <property type="protein sequence ID" value="EEC49378.1"/>
    <property type="molecule type" value="Genomic_DNA"/>
</dbReference>
<proteinExistence type="predicted"/>
<evidence type="ECO:0000256" key="1">
    <source>
        <dbReference type="ARBA" id="ARBA00022942"/>
    </source>
</evidence>
<dbReference type="GO" id="GO:0006511">
    <property type="term" value="P:ubiquitin-dependent protein catabolic process"/>
    <property type="evidence" value="ECO:0007669"/>
    <property type="project" value="TreeGrafter"/>
</dbReference>
<protein>
    <submittedName>
        <fullName evidence="3">Regulatory proteasome non-atpase subunit 9</fullName>
    </submittedName>
</protein>
<dbReference type="InterPro" id="IPR035298">
    <property type="entry name" value="PSMD13"/>
</dbReference>
<accession>B7FXG8</accession>
<evidence type="ECO:0000313" key="4">
    <source>
        <dbReference type="Proteomes" id="UP000000759"/>
    </source>
</evidence>
<reference evidence="3 4" key="1">
    <citation type="journal article" date="2008" name="Nature">
        <title>The Phaeodactylum genome reveals the evolutionary history of diatom genomes.</title>
        <authorList>
            <person name="Bowler C."/>
            <person name="Allen A.E."/>
            <person name="Badger J.H."/>
            <person name="Grimwood J."/>
            <person name="Jabbari K."/>
            <person name="Kuo A."/>
            <person name="Maheswari U."/>
            <person name="Martens C."/>
            <person name="Maumus F."/>
            <person name="Otillar R.P."/>
            <person name="Rayko E."/>
            <person name="Salamov A."/>
            <person name="Vandepoele K."/>
            <person name="Beszteri B."/>
            <person name="Gruber A."/>
            <person name="Heijde M."/>
            <person name="Katinka M."/>
            <person name="Mock T."/>
            <person name="Valentin K."/>
            <person name="Verret F."/>
            <person name="Berges J.A."/>
            <person name="Brownlee C."/>
            <person name="Cadoret J.P."/>
            <person name="Chiovitti A."/>
            <person name="Choi C.J."/>
            <person name="Coesel S."/>
            <person name="De Martino A."/>
            <person name="Detter J.C."/>
            <person name="Durkin C."/>
            <person name="Falciatore A."/>
            <person name="Fournet J."/>
            <person name="Haruta M."/>
            <person name="Huysman M.J."/>
            <person name="Jenkins B.D."/>
            <person name="Jiroutova K."/>
            <person name="Jorgensen R.E."/>
            <person name="Joubert Y."/>
            <person name="Kaplan A."/>
            <person name="Kroger N."/>
            <person name="Kroth P.G."/>
            <person name="La Roche J."/>
            <person name="Lindquist E."/>
            <person name="Lommer M."/>
            <person name="Martin-Jezequel V."/>
            <person name="Lopez P.J."/>
            <person name="Lucas S."/>
            <person name="Mangogna M."/>
            <person name="McGinnis K."/>
            <person name="Medlin L.K."/>
            <person name="Montsant A."/>
            <person name="Oudot-Le Secq M.P."/>
            <person name="Napoli C."/>
            <person name="Obornik M."/>
            <person name="Parker M.S."/>
            <person name="Petit J.L."/>
            <person name="Porcel B.M."/>
            <person name="Poulsen N."/>
            <person name="Robison M."/>
            <person name="Rychlewski L."/>
            <person name="Rynearson T.A."/>
            <person name="Schmutz J."/>
            <person name="Shapiro H."/>
            <person name="Siaut M."/>
            <person name="Stanley M."/>
            <person name="Sussman M.R."/>
            <person name="Taylor A.R."/>
            <person name="Vardi A."/>
            <person name="von Dassow P."/>
            <person name="Vyverman W."/>
            <person name="Willis A."/>
            <person name="Wyrwicz L.S."/>
            <person name="Rokhsar D.S."/>
            <person name="Weissenbach J."/>
            <person name="Armbrust E.V."/>
            <person name="Green B.R."/>
            <person name="Van de Peer Y."/>
            <person name="Grigoriev I.V."/>
        </authorList>
    </citation>
    <scope>NUCLEOTIDE SEQUENCE [LARGE SCALE GENOMIC DNA]</scope>
    <source>
        <strain evidence="3 4">CCAP 1055/1</strain>
    </source>
</reference>
<dbReference type="SMART" id="SM00088">
    <property type="entry name" value="PINT"/>
    <property type="match status" value="1"/>
</dbReference>
<dbReference type="PANTHER" id="PTHR10539:SF0">
    <property type="entry name" value="26S PROTEASOME NON-ATPASE REGULATORY SUBUNIT 13"/>
    <property type="match status" value="1"/>
</dbReference>
<dbReference type="Pfam" id="PF22037">
    <property type="entry name" value="PSD13_N"/>
    <property type="match status" value="1"/>
</dbReference>
<sequence length="409" mass="44085">MSSSSYVDPTAGAVEHCELMANEHPELATQYQAMASFCQQKLWHELTLAVLDLVADPTTARSVASLGGTHSYLALYNQVVTSVHAKLNPLSLAQIASAVARVLHAQDGTAAKAILENLVTKLQQDALPHTVQADAVVYAESKLSLLTLEAASKQKAALQVVDNAIVSAAYYEALWTYYKILGPPEQFYAAAMQFLNYAPPPPLDNATTNVAAVVARNVVDYQTLAVDLCLAALTGDGVYNLGQLEASPVLAYLQSQPDAWLVQMLHAVSAGDLEAFASLTSQHATSIQKQPALVHRANAVQEKLLLLALVRLVFTKDAHDRTLTLNELAVGLGNIPVDQVEWVVMRALSVHLVEGHLDQVDGTVTITWVRPRALNTSQMTELGGRLEAWAHKAQVARTAMQEQVPGTFA</sequence>
<dbReference type="Pfam" id="PF01399">
    <property type="entry name" value="PCI"/>
    <property type="match status" value="1"/>
</dbReference>
<reference evidence="4" key="2">
    <citation type="submission" date="2008-08" db="EMBL/GenBank/DDBJ databases">
        <authorList>
            <consortium name="Diatom Consortium"/>
            <person name="Grigoriev I."/>
            <person name="Grimwood J."/>
            <person name="Kuo A."/>
            <person name="Otillar R.P."/>
            <person name="Salamov A."/>
            <person name="Detter J.C."/>
            <person name="Lindquist E."/>
            <person name="Shapiro H."/>
            <person name="Lucas S."/>
            <person name="Glavina del Rio T."/>
            <person name="Pitluck S."/>
            <person name="Rokhsar D."/>
            <person name="Bowler C."/>
        </authorList>
    </citation>
    <scope>GENOME REANNOTATION</scope>
    <source>
        <strain evidence="4">CCAP 1055/1</strain>
    </source>
</reference>
<dbReference type="GeneID" id="7200051"/>
<dbReference type="GO" id="GO:0005198">
    <property type="term" value="F:structural molecule activity"/>
    <property type="evidence" value="ECO:0007669"/>
    <property type="project" value="TreeGrafter"/>
</dbReference>
<dbReference type="FunCoup" id="B7FXG8">
    <property type="interactions" value="653"/>
</dbReference>
<dbReference type="OrthoDB" id="1093at2759"/>
<evidence type="ECO:0000259" key="2">
    <source>
        <dbReference type="PROSITE" id="PS50250"/>
    </source>
</evidence>
<gene>
    <name evidence="3" type="primary">RPN9</name>
    <name evidence="3" type="ORF">PHATRDRAFT_35065</name>
</gene>
<dbReference type="InterPro" id="IPR000717">
    <property type="entry name" value="PCI_dom"/>
</dbReference>
<dbReference type="PANTHER" id="PTHR10539">
    <property type="entry name" value="26S PROTEASOME NON-ATPASE REGULATORY SUBUNIT 13"/>
    <property type="match status" value="1"/>
</dbReference>
<dbReference type="KEGG" id="pti:PHATRDRAFT_35065"/>
<dbReference type="Proteomes" id="UP000000759">
    <property type="component" value="Chromosome 6"/>
</dbReference>